<evidence type="ECO:0000256" key="1">
    <source>
        <dbReference type="SAM" id="Phobius"/>
    </source>
</evidence>
<dbReference type="Proteomes" id="UP000243739">
    <property type="component" value="Unassembled WGS sequence"/>
</dbReference>
<gene>
    <name evidence="2" type="ORF">BHF71_05535</name>
</gene>
<dbReference type="EMBL" id="MIJF01000004">
    <property type="protein sequence ID" value="OEG00250.1"/>
    <property type="molecule type" value="Genomic_DNA"/>
</dbReference>
<dbReference type="AlphaFoldDB" id="A0A1D2YX59"/>
<dbReference type="OrthoDB" id="2971402at2"/>
<keyword evidence="1" id="KW-0812">Transmembrane</keyword>
<feature type="transmembrane region" description="Helical" evidence="1">
    <location>
        <begin position="50"/>
        <end position="70"/>
    </location>
</feature>
<name>A0A1D2YX59_9BACI</name>
<organism evidence="2 3">
    <name type="scientific">Vulcanibacillus modesticaldus</name>
    <dbReference type="NCBI Taxonomy" id="337097"/>
    <lineage>
        <taxon>Bacteria</taxon>
        <taxon>Bacillati</taxon>
        <taxon>Bacillota</taxon>
        <taxon>Bacilli</taxon>
        <taxon>Bacillales</taxon>
        <taxon>Bacillaceae</taxon>
        <taxon>Vulcanibacillus</taxon>
    </lineage>
</organism>
<keyword evidence="1" id="KW-0472">Membrane</keyword>
<keyword evidence="3" id="KW-1185">Reference proteome</keyword>
<dbReference type="STRING" id="337097.BHF71_05535"/>
<dbReference type="RefSeq" id="WP_069655887.1">
    <property type="nucleotide sequence ID" value="NZ_MIJF01000004.1"/>
</dbReference>
<reference evidence="2 3" key="1">
    <citation type="submission" date="2016-09" db="EMBL/GenBank/DDBJ databases">
        <title>Draft genome sequence for the type strain of Vulcanibacillus modesticaldus BR, a strictly anaerobic, moderately thermophilic, and nitrate-reducing bacterium from deep sea-hydrothermal vents of the Mid-Atlantic Ridge.</title>
        <authorList>
            <person name="Abin C.A."/>
            <person name="Hollibaugh J.T."/>
        </authorList>
    </citation>
    <scope>NUCLEOTIDE SEQUENCE [LARGE SCALE GENOMIC DNA]</scope>
    <source>
        <strain evidence="2 3">BR</strain>
    </source>
</reference>
<evidence type="ECO:0000313" key="3">
    <source>
        <dbReference type="Proteomes" id="UP000243739"/>
    </source>
</evidence>
<protein>
    <submittedName>
        <fullName evidence="2">Uncharacterized protein</fullName>
    </submittedName>
</protein>
<proteinExistence type="predicted"/>
<keyword evidence="1" id="KW-1133">Transmembrane helix</keyword>
<accession>A0A1D2YX59</accession>
<evidence type="ECO:0000313" key="2">
    <source>
        <dbReference type="EMBL" id="OEG00250.1"/>
    </source>
</evidence>
<feature type="transmembrane region" description="Helical" evidence="1">
    <location>
        <begin position="20"/>
        <end position="38"/>
    </location>
</feature>
<comment type="caution">
    <text evidence="2">The sequence shown here is derived from an EMBL/GenBank/DDBJ whole genome shotgun (WGS) entry which is preliminary data.</text>
</comment>
<sequence>MDIIKQEVPSYLTVLLRKSGIVKTVETIVFLFVLLILWFELGYDNPNFKIGALISATLTLGLSPIVYKLIVKPKYSLTETHLVINKLNEELLIPIAKIKRSYDMRFFYIIDGKKTALTVSDDFIRELDLQIEKIKKMSR</sequence>